<evidence type="ECO:0000259" key="4">
    <source>
        <dbReference type="Pfam" id="PF00884"/>
    </source>
</evidence>
<dbReference type="Gene3D" id="3.30.1120.10">
    <property type="match status" value="1"/>
</dbReference>
<reference evidence="5 6" key="1">
    <citation type="journal article" date="2024" name="Appl. Environ. Microbiol.">
        <title>Pontiella agarivorans sp. nov., a novel marine anaerobic bacterium capable of degrading macroalgal polysaccharides and fixing nitrogen.</title>
        <authorList>
            <person name="Liu N."/>
            <person name="Kivenson V."/>
            <person name="Peng X."/>
            <person name="Cui Z."/>
            <person name="Lankiewicz T.S."/>
            <person name="Gosselin K.M."/>
            <person name="English C.J."/>
            <person name="Blair E.M."/>
            <person name="O'Malley M.A."/>
            <person name="Valentine D.L."/>
        </authorList>
    </citation>
    <scope>NUCLEOTIDE SEQUENCE [LARGE SCALE GENOMIC DNA]</scope>
    <source>
        <strain evidence="5 6">NLcol2</strain>
    </source>
</reference>
<keyword evidence="6" id="KW-1185">Reference proteome</keyword>
<feature type="domain" description="Sulfatase N-terminal" evidence="4">
    <location>
        <begin position="22"/>
        <end position="392"/>
    </location>
</feature>
<dbReference type="CDD" id="cd16143">
    <property type="entry name" value="ARS_like"/>
    <property type="match status" value="1"/>
</dbReference>
<name>A0ABU5N253_9BACT</name>
<sequence>MKFKFILSALTAVTFSAVAEKPNIVFIYGDDIGYGDFSCYGGEVDTAAIDTLAEEGVRFTGGYCTAATCTPSRYSMLTGEYAFRNKAAKILPGNAPLIIDPSRPTIAQFLADNGYKTMLSGKWHLGLGSPDKPLDWNGEIAPGPREVGFQESFHMAATADRVPSVFIKNGRVVGLDPSDPIEVNYQKPVGNDPTGITHPHLLKLQADEQHGKTIVNGVSRIGWMSGGNSARFKDEDMADTYLRKAQAFIRENKENPFFLYYALNENHVPRVVHPRFQGSTSLGARGDALAVFDWCVGRIVQTLKETGQYENTLIVVTSDNGPVLFDGYWEAGIERQGTHDASGPWRGGKYSRWEGGTRIPFIVTWPGKSKPGISDAIVSQVDLYASIAELIGKPMPKNAGQDGQPLLSTFLGEKLEGREYVIQEALTQIAVRKGNWKYIPPGSVTERLGIMTWKAGSGWKETTVPEPGLLFHLTEDPAEEHNLAEIYPNRVKEMKAIIAEVAPEKAVGEKGLNKKQLGF</sequence>
<evidence type="ECO:0000256" key="2">
    <source>
        <dbReference type="ARBA" id="ARBA00022801"/>
    </source>
</evidence>
<gene>
    <name evidence="5" type="ORF">P9H32_17940</name>
</gene>
<organism evidence="5 6">
    <name type="scientific">Pontiella agarivorans</name>
    <dbReference type="NCBI Taxonomy" id="3038953"/>
    <lineage>
        <taxon>Bacteria</taxon>
        <taxon>Pseudomonadati</taxon>
        <taxon>Kiritimatiellota</taxon>
        <taxon>Kiritimatiellia</taxon>
        <taxon>Kiritimatiellales</taxon>
        <taxon>Pontiellaceae</taxon>
        <taxon>Pontiella</taxon>
    </lineage>
</organism>
<dbReference type="InterPro" id="IPR024607">
    <property type="entry name" value="Sulfatase_CS"/>
</dbReference>
<dbReference type="EMBL" id="JARVCO010000012">
    <property type="protein sequence ID" value="MDZ8120513.1"/>
    <property type="molecule type" value="Genomic_DNA"/>
</dbReference>
<keyword evidence="3" id="KW-0732">Signal</keyword>
<comment type="caution">
    <text evidence="5">The sequence shown here is derived from an EMBL/GenBank/DDBJ whole genome shotgun (WGS) entry which is preliminary data.</text>
</comment>
<evidence type="ECO:0000313" key="5">
    <source>
        <dbReference type="EMBL" id="MDZ8120513.1"/>
    </source>
</evidence>
<dbReference type="PROSITE" id="PS00523">
    <property type="entry name" value="SULFATASE_1"/>
    <property type="match status" value="1"/>
</dbReference>
<dbReference type="InterPro" id="IPR017850">
    <property type="entry name" value="Alkaline_phosphatase_core_sf"/>
</dbReference>
<dbReference type="RefSeq" id="WP_322610287.1">
    <property type="nucleotide sequence ID" value="NZ_JARVCO010000012.1"/>
</dbReference>
<dbReference type="Proteomes" id="UP001290861">
    <property type="component" value="Unassembled WGS sequence"/>
</dbReference>
<keyword evidence="2" id="KW-0378">Hydrolase</keyword>
<dbReference type="PANTHER" id="PTHR43751">
    <property type="entry name" value="SULFATASE"/>
    <property type="match status" value="1"/>
</dbReference>
<evidence type="ECO:0000313" key="6">
    <source>
        <dbReference type="Proteomes" id="UP001290861"/>
    </source>
</evidence>
<dbReference type="Pfam" id="PF00884">
    <property type="entry name" value="Sulfatase"/>
    <property type="match status" value="1"/>
</dbReference>
<dbReference type="InterPro" id="IPR052701">
    <property type="entry name" value="GAG_Ulvan_Degrading_Sulfatases"/>
</dbReference>
<dbReference type="Gene3D" id="3.40.720.10">
    <property type="entry name" value="Alkaline Phosphatase, subunit A"/>
    <property type="match status" value="1"/>
</dbReference>
<dbReference type="PANTHER" id="PTHR43751:SF7">
    <property type="entry name" value="ARYLSULPHATASE A"/>
    <property type="match status" value="1"/>
</dbReference>
<dbReference type="PROSITE" id="PS00149">
    <property type="entry name" value="SULFATASE_2"/>
    <property type="match status" value="1"/>
</dbReference>
<protein>
    <submittedName>
        <fullName evidence="5">Arylsulfatase</fullName>
    </submittedName>
</protein>
<dbReference type="InterPro" id="IPR000917">
    <property type="entry name" value="Sulfatase_N"/>
</dbReference>
<proteinExistence type="inferred from homology"/>
<evidence type="ECO:0000256" key="1">
    <source>
        <dbReference type="ARBA" id="ARBA00008779"/>
    </source>
</evidence>
<accession>A0ABU5N253</accession>
<comment type="similarity">
    <text evidence="1">Belongs to the sulfatase family.</text>
</comment>
<evidence type="ECO:0000256" key="3">
    <source>
        <dbReference type="SAM" id="SignalP"/>
    </source>
</evidence>
<feature type="signal peptide" evidence="3">
    <location>
        <begin position="1"/>
        <end position="19"/>
    </location>
</feature>
<feature type="chain" id="PRO_5047023451" evidence="3">
    <location>
        <begin position="20"/>
        <end position="519"/>
    </location>
</feature>
<dbReference type="SUPFAM" id="SSF53649">
    <property type="entry name" value="Alkaline phosphatase-like"/>
    <property type="match status" value="1"/>
</dbReference>